<dbReference type="Proteomes" id="UP000523955">
    <property type="component" value="Unassembled WGS sequence"/>
</dbReference>
<evidence type="ECO:0000313" key="2">
    <source>
        <dbReference type="EMBL" id="MBB6628895.1"/>
    </source>
</evidence>
<sequence length="179" mass="19256">MNTALVPRVLALVGALLLGLVVLLPGQADAAPRKLDCGSNDNSSWCSYMTQNLENSRVYGYRDSISNSRNYAITGTCEASTSKTFTYTVGSTLGTEIKAGIFGGVKAEINASVAKSTTTGYVTSAEFKVPAHDTVYCDRGTVNETIKGYTKLSYCGGGCGTKKKTWSFKAPTRARWWIY</sequence>
<organism evidence="2 3">
    <name type="scientific">Nocardioides luti</name>
    <dbReference type="NCBI Taxonomy" id="2761101"/>
    <lineage>
        <taxon>Bacteria</taxon>
        <taxon>Bacillati</taxon>
        <taxon>Actinomycetota</taxon>
        <taxon>Actinomycetes</taxon>
        <taxon>Propionibacteriales</taxon>
        <taxon>Nocardioidaceae</taxon>
        <taxon>Nocardioides</taxon>
    </lineage>
</organism>
<feature type="signal peptide" evidence="1">
    <location>
        <begin position="1"/>
        <end position="30"/>
    </location>
</feature>
<evidence type="ECO:0000256" key="1">
    <source>
        <dbReference type="SAM" id="SignalP"/>
    </source>
</evidence>
<proteinExistence type="predicted"/>
<keyword evidence="1" id="KW-0732">Signal</keyword>
<comment type="caution">
    <text evidence="2">The sequence shown here is derived from an EMBL/GenBank/DDBJ whole genome shotgun (WGS) entry which is preliminary data.</text>
</comment>
<accession>A0A7X0RKG7</accession>
<dbReference type="RefSeq" id="WP_185253904.1">
    <property type="nucleotide sequence ID" value="NZ_JACKXE010000001.1"/>
</dbReference>
<gene>
    <name evidence="2" type="ORF">H5V45_16320</name>
</gene>
<name>A0A7X0RKG7_9ACTN</name>
<dbReference type="SUPFAM" id="SSF56973">
    <property type="entry name" value="Aerolisin/ETX pore-forming domain"/>
    <property type="match status" value="1"/>
</dbReference>
<feature type="chain" id="PRO_5031331772" evidence="1">
    <location>
        <begin position="31"/>
        <end position="179"/>
    </location>
</feature>
<reference evidence="2 3" key="1">
    <citation type="submission" date="2020-08" db="EMBL/GenBank/DDBJ databases">
        <authorList>
            <person name="Seo M.-J."/>
        </authorList>
    </citation>
    <scope>NUCLEOTIDE SEQUENCE [LARGE SCALE GENOMIC DNA]</scope>
    <source>
        <strain evidence="2 3">KIGAM211</strain>
    </source>
</reference>
<protein>
    <submittedName>
        <fullName evidence="2">Uncharacterized protein</fullName>
    </submittedName>
</protein>
<keyword evidence="3" id="KW-1185">Reference proteome</keyword>
<dbReference type="EMBL" id="JACKXE010000001">
    <property type="protein sequence ID" value="MBB6628895.1"/>
    <property type="molecule type" value="Genomic_DNA"/>
</dbReference>
<evidence type="ECO:0000313" key="3">
    <source>
        <dbReference type="Proteomes" id="UP000523955"/>
    </source>
</evidence>
<dbReference type="AlphaFoldDB" id="A0A7X0RKG7"/>